<dbReference type="AlphaFoldDB" id="A0A926I2T1"/>
<proteinExistence type="predicted"/>
<name>A0A926I2T1_9FIRM</name>
<organism evidence="3 4">
    <name type="scientific">Ligaoa zhengdingensis</name>
    <dbReference type="NCBI Taxonomy" id="2763658"/>
    <lineage>
        <taxon>Bacteria</taxon>
        <taxon>Bacillati</taxon>
        <taxon>Bacillota</taxon>
        <taxon>Clostridia</taxon>
        <taxon>Eubacteriales</taxon>
        <taxon>Oscillospiraceae</taxon>
        <taxon>Ligaoa</taxon>
    </lineage>
</organism>
<dbReference type="RefSeq" id="WP_249281766.1">
    <property type="nucleotide sequence ID" value="NZ_JACRST010000001.1"/>
</dbReference>
<dbReference type="InterPro" id="IPR002843">
    <property type="entry name" value="ATPase_V0-cplx_csu/dsu"/>
</dbReference>
<keyword evidence="2" id="KW-0406">Ion transport</keyword>
<dbReference type="PANTHER" id="PTHR38682:SF1">
    <property type="entry name" value="V-TYPE ATP SYNTHASE SUBUNIT C"/>
    <property type="match status" value="1"/>
</dbReference>
<accession>A0A926I2T1</accession>
<dbReference type="Gene3D" id="1.10.132.50">
    <property type="entry name" value="ATP synthase (C/AC39) subunit, domain 3"/>
    <property type="match status" value="3"/>
</dbReference>
<dbReference type="Proteomes" id="UP000653127">
    <property type="component" value="Unassembled WGS sequence"/>
</dbReference>
<dbReference type="SUPFAM" id="SSF103486">
    <property type="entry name" value="V-type ATP synthase subunit C"/>
    <property type="match status" value="1"/>
</dbReference>
<sequence length="347" mass="40345">MLSSFSDKAIMTKAMSMYGKRITEEQYLELLHKKSVAEIAAYLRDETGYAAALSGIQPTAIHRGQVELLLRKERFSRYLRLIHYDNNQKDSYYRYLVMEVEIEQILQMVQLLNSGRAGEYIVQYPGFLGHITSFDLMALARVRSFDDLIAVLADTVYGRLLLNCRPRAGQPISYTRCEVILGAYFYKHIEDVIDQNFRGKIRLHLHEIFQTHLELLNIGTIYRIKKYFPQTPREKVVKCIYPMWKRIPEEELNRMLDAVTAEEFLDAVAASPYSRYVGSDDFTFIEYHTDCINYHMSRRFLRFATDAPTAFTAYMSLSRIELSNLTTIIEGVRYGVAPSEIKKMLIL</sequence>
<dbReference type="Pfam" id="PF01992">
    <property type="entry name" value="vATP-synt_AC39"/>
    <property type="match status" value="1"/>
</dbReference>
<reference evidence="3" key="1">
    <citation type="submission" date="2020-08" db="EMBL/GenBank/DDBJ databases">
        <title>Genome public.</title>
        <authorList>
            <person name="Liu C."/>
            <person name="Sun Q."/>
        </authorList>
    </citation>
    <scope>NUCLEOTIDE SEQUENCE</scope>
    <source>
        <strain evidence="3">NSJ-31</strain>
    </source>
</reference>
<dbReference type="GO" id="GO:0046961">
    <property type="term" value="F:proton-transporting ATPase activity, rotational mechanism"/>
    <property type="evidence" value="ECO:0007669"/>
    <property type="project" value="InterPro"/>
</dbReference>
<keyword evidence="4" id="KW-1185">Reference proteome</keyword>
<dbReference type="InterPro" id="IPR050873">
    <property type="entry name" value="V-ATPase_V0D/AC39_subunit"/>
</dbReference>
<protein>
    <submittedName>
        <fullName evidence="3">V-type ATPase subunit</fullName>
    </submittedName>
</protein>
<dbReference type="InterPro" id="IPR036079">
    <property type="entry name" value="ATPase_csu/dsu_sf"/>
</dbReference>
<dbReference type="InterPro" id="IPR044911">
    <property type="entry name" value="V-type_ATPase_csu/dsu_dom_3"/>
</dbReference>
<evidence type="ECO:0000256" key="2">
    <source>
        <dbReference type="ARBA" id="ARBA00023065"/>
    </source>
</evidence>
<evidence type="ECO:0000256" key="1">
    <source>
        <dbReference type="ARBA" id="ARBA00022448"/>
    </source>
</evidence>
<evidence type="ECO:0000313" key="3">
    <source>
        <dbReference type="EMBL" id="MBC8545614.1"/>
    </source>
</evidence>
<evidence type="ECO:0000313" key="4">
    <source>
        <dbReference type="Proteomes" id="UP000653127"/>
    </source>
</evidence>
<dbReference type="EMBL" id="JACRST010000001">
    <property type="protein sequence ID" value="MBC8545614.1"/>
    <property type="molecule type" value="Genomic_DNA"/>
</dbReference>
<keyword evidence="1" id="KW-0813">Transport</keyword>
<dbReference type="PANTHER" id="PTHR38682">
    <property type="entry name" value="V-TYPE ATP SYNTHASE SUBUNIT C"/>
    <property type="match status" value="1"/>
</dbReference>
<comment type="caution">
    <text evidence="3">The sequence shown here is derived from an EMBL/GenBank/DDBJ whole genome shotgun (WGS) entry which is preliminary data.</text>
</comment>
<gene>
    <name evidence="3" type="ORF">H8711_01505</name>
</gene>